<dbReference type="Proteomes" id="UP001190700">
    <property type="component" value="Unassembled WGS sequence"/>
</dbReference>
<keyword evidence="3" id="KW-1185">Reference proteome</keyword>
<dbReference type="GO" id="GO:0043111">
    <property type="term" value="P:replication fork arrest"/>
    <property type="evidence" value="ECO:0007669"/>
    <property type="project" value="TreeGrafter"/>
</dbReference>
<feature type="compositionally biased region" description="Basic and acidic residues" evidence="1">
    <location>
        <begin position="479"/>
        <end position="491"/>
    </location>
</feature>
<comment type="caution">
    <text evidence="2">The sequence shown here is derived from an EMBL/GenBank/DDBJ whole genome shotgun (WGS) entry which is preliminary data.</text>
</comment>
<feature type="region of interest" description="Disordered" evidence="1">
    <location>
        <begin position="194"/>
        <end position="291"/>
    </location>
</feature>
<feature type="compositionally biased region" description="Acidic residues" evidence="1">
    <location>
        <begin position="259"/>
        <end position="275"/>
    </location>
</feature>
<reference evidence="2 3" key="1">
    <citation type="journal article" date="2015" name="Genome Biol. Evol.">
        <title>Comparative Genomics of a Bacterivorous Green Alga Reveals Evolutionary Causalities and Consequences of Phago-Mixotrophic Mode of Nutrition.</title>
        <authorList>
            <person name="Burns J.A."/>
            <person name="Paasch A."/>
            <person name="Narechania A."/>
            <person name="Kim E."/>
        </authorList>
    </citation>
    <scope>NUCLEOTIDE SEQUENCE [LARGE SCALE GENOMIC DNA]</scope>
    <source>
        <strain evidence="2 3">PLY_AMNH</strain>
    </source>
</reference>
<feature type="compositionally biased region" description="Acidic residues" evidence="1">
    <location>
        <begin position="427"/>
        <end position="437"/>
    </location>
</feature>
<dbReference type="GO" id="GO:0000076">
    <property type="term" value="P:DNA replication checkpoint signaling"/>
    <property type="evidence" value="ECO:0007669"/>
    <property type="project" value="TreeGrafter"/>
</dbReference>
<dbReference type="GO" id="GO:0006281">
    <property type="term" value="P:DNA repair"/>
    <property type="evidence" value="ECO:0007669"/>
    <property type="project" value="TreeGrafter"/>
</dbReference>
<dbReference type="InterPro" id="IPR044998">
    <property type="entry name" value="Timeless"/>
</dbReference>
<protein>
    <submittedName>
        <fullName evidence="2">Uncharacterized protein</fullName>
    </submittedName>
</protein>
<evidence type="ECO:0000313" key="3">
    <source>
        <dbReference type="Proteomes" id="UP001190700"/>
    </source>
</evidence>
<evidence type="ECO:0000313" key="2">
    <source>
        <dbReference type="EMBL" id="KAK3254421.1"/>
    </source>
</evidence>
<sequence length="555" mass="60210">VSLHYFSGPAGCLDKCGLEGMLHQVSVLAVFERILADDWVQRAPENKELCHCITKIVRGFFSRLVPSEEALNADILDGGGDPTALEAAQTTVTARQSAADLLFVEALFWKRGPKVVNLELDYAVNHTVGPSERAPLAAKKAKTARKERPKLFSDKEDEELLFLFAQHGTSRECLESIVDGLDFKFDSQQVKRRMTALGLRPPPPGRKQKKEAPDGADDGAFLDDAEDEDEDGPDKDEDEEEDEEEGGDGDDVGGNGVGSDEEEAGEDQAANDEMTDASGMDREAATAATELSSSAVQRALKNVARHESGTALTLKAATWAQSQLKLACFHLRQAATRGQAHALEMAEEADQAMLSKSEVPELLRALGLRERAAGQWQVPASLTSKHLKRAGKMLKEGAALLETGLLDSDDDGDDHDDAEQQQQKQQEEEDTEQVEEDREAREGADEEMGECAEAGDHMTLELESTLAMGDDVDGVGSPRHREEPAEAHEASNAEIAATSGGGAESAGDDAESTGEELKTGRRKRRSGGMSMVESDEEEPKRPRRAMLLDEDEDED</sequence>
<dbReference type="EMBL" id="LGRX02023606">
    <property type="protein sequence ID" value="KAK3254421.1"/>
    <property type="molecule type" value="Genomic_DNA"/>
</dbReference>
<dbReference type="GO" id="GO:0003677">
    <property type="term" value="F:DNA binding"/>
    <property type="evidence" value="ECO:0007669"/>
    <property type="project" value="TreeGrafter"/>
</dbReference>
<feature type="compositionally biased region" description="Acidic residues" evidence="1">
    <location>
        <begin position="407"/>
        <end position="419"/>
    </location>
</feature>
<dbReference type="AlphaFoldDB" id="A0AAE0F722"/>
<accession>A0AAE0F722</accession>
<gene>
    <name evidence="2" type="ORF">CYMTET_36362</name>
</gene>
<feature type="region of interest" description="Disordered" evidence="1">
    <location>
        <begin position="405"/>
        <end position="555"/>
    </location>
</feature>
<dbReference type="GO" id="GO:0031298">
    <property type="term" value="C:replication fork protection complex"/>
    <property type="evidence" value="ECO:0007669"/>
    <property type="project" value="TreeGrafter"/>
</dbReference>
<feature type="non-terminal residue" evidence="2">
    <location>
        <position position="1"/>
    </location>
</feature>
<organism evidence="2 3">
    <name type="scientific">Cymbomonas tetramitiformis</name>
    <dbReference type="NCBI Taxonomy" id="36881"/>
    <lineage>
        <taxon>Eukaryota</taxon>
        <taxon>Viridiplantae</taxon>
        <taxon>Chlorophyta</taxon>
        <taxon>Pyramimonadophyceae</taxon>
        <taxon>Pyramimonadales</taxon>
        <taxon>Pyramimonadaceae</taxon>
        <taxon>Cymbomonas</taxon>
    </lineage>
</organism>
<dbReference type="PANTHER" id="PTHR22940:SF4">
    <property type="entry name" value="PROTEIN TIMELESS HOMOLOG"/>
    <property type="match status" value="1"/>
</dbReference>
<feature type="compositionally biased region" description="Acidic residues" evidence="1">
    <location>
        <begin position="214"/>
        <end position="251"/>
    </location>
</feature>
<dbReference type="PANTHER" id="PTHR22940">
    <property type="entry name" value="TIMEOUT/TIMELESS-2"/>
    <property type="match status" value="1"/>
</dbReference>
<name>A0AAE0F722_9CHLO</name>
<evidence type="ECO:0000256" key="1">
    <source>
        <dbReference type="SAM" id="MobiDB-lite"/>
    </source>
</evidence>
<proteinExistence type="predicted"/>